<dbReference type="InterPro" id="IPR036514">
    <property type="entry name" value="SGNH_hydro_sf"/>
</dbReference>
<dbReference type="InterPro" id="IPR037459">
    <property type="entry name" value="RhgT-like"/>
</dbReference>
<evidence type="ECO:0000256" key="1">
    <source>
        <dbReference type="ARBA" id="ARBA00008668"/>
    </source>
</evidence>
<dbReference type="GO" id="GO:0016788">
    <property type="term" value="F:hydrolase activity, acting on ester bonds"/>
    <property type="evidence" value="ECO:0007669"/>
    <property type="project" value="UniProtKB-ARBA"/>
</dbReference>
<name>A0A2T0U8N8_9SPHI</name>
<dbReference type="InterPro" id="IPR013830">
    <property type="entry name" value="SGNH_hydro"/>
</dbReference>
<dbReference type="PANTHER" id="PTHR43695">
    <property type="entry name" value="PUTATIVE (AFU_ORTHOLOGUE AFUA_2G17250)-RELATED"/>
    <property type="match status" value="1"/>
</dbReference>
<dbReference type="PANTHER" id="PTHR43695:SF1">
    <property type="entry name" value="RHAMNOGALACTURONAN ACETYLESTERASE"/>
    <property type="match status" value="1"/>
</dbReference>
<evidence type="ECO:0000256" key="2">
    <source>
        <dbReference type="ARBA" id="ARBA00022801"/>
    </source>
</evidence>
<keyword evidence="5" id="KW-1185">Reference proteome</keyword>
<dbReference type="EMBL" id="PVTH01000002">
    <property type="protein sequence ID" value="PRY54242.1"/>
    <property type="molecule type" value="Genomic_DNA"/>
</dbReference>
<dbReference type="SUPFAM" id="SSF52266">
    <property type="entry name" value="SGNH hydrolase"/>
    <property type="match status" value="1"/>
</dbReference>
<keyword evidence="2" id="KW-0378">Hydrolase</keyword>
<sequence length="252" mass="28845">MIGKIQKLKWLLFTVVFMSFTLPADKGITVYLVGDSTMSQKQIKAYPEAGWGMPFAFFFKPEVRVDNRAQNGRSTKSFLKEDRWSSVMDSLREGDYVMIQFGHNDEIQTKKNATTEAEFRTNLIRFVKDARSKKANPVLITAVARRKFDPAGKLEDTHRVYSEIVRQVSRETKVPLIDLDKRSQALLIEMGPEKSKFLYNHLMPGEHPNYPNGSEDDTHFNEFGARKMAQLVLAEIRSLKLGLADHITVKSK</sequence>
<evidence type="ECO:0000313" key="5">
    <source>
        <dbReference type="Proteomes" id="UP000238034"/>
    </source>
</evidence>
<dbReference type="AlphaFoldDB" id="A0A2T0U8N8"/>
<dbReference type="Proteomes" id="UP000238034">
    <property type="component" value="Unassembled WGS sequence"/>
</dbReference>
<dbReference type="Pfam" id="PF13472">
    <property type="entry name" value="Lipase_GDSL_2"/>
    <property type="match status" value="1"/>
</dbReference>
<evidence type="ECO:0000313" key="4">
    <source>
        <dbReference type="EMBL" id="PRY54242.1"/>
    </source>
</evidence>
<gene>
    <name evidence="4" type="ORF">B0I27_1028</name>
</gene>
<feature type="domain" description="SGNH hydrolase-type esterase" evidence="3">
    <location>
        <begin position="33"/>
        <end position="226"/>
    </location>
</feature>
<dbReference type="CDD" id="cd01821">
    <property type="entry name" value="Rhamnogalacturan_acetylesterase_like"/>
    <property type="match status" value="1"/>
</dbReference>
<protein>
    <submittedName>
        <fullName evidence="4">Lysophospholipase L1-like esterase</fullName>
    </submittedName>
</protein>
<dbReference type="Gene3D" id="3.40.50.1110">
    <property type="entry name" value="SGNH hydrolase"/>
    <property type="match status" value="1"/>
</dbReference>
<comment type="similarity">
    <text evidence="1">Belongs to the 'GDSL' lipolytic enzyme family.</text>
</comment>
<reference evidence="4 5" key="1">
    <citation type="submission" date="2018-03" db="EMBL/GenBank/DDBJ databases">
        <title>Genomic Encyclopedia of Type Strains, Phase III (KMG-III): the genomes of soil and plant-associated and newly described type strains.</title>
        <authorList>
            <person name="Whitman W."/>
        </authorList>
    </citation>
    <scope>NUCLEOTIDE SEQUENCE [LARGE SCALE GENOMIC DNA]</scope>
    <source>
        <strain evidence="4 5">CGMCC 1.9313</strain>
    </source>
</reference>
<proteinExistence type="inferred from homology"/>
<organism evidence="4 5">
    <name type="scientific">Arcticibacter pallidicorallinus</name>
    <dbReference type="NCBI Taxonomy" id="1259464"/>
    <lineage>
        <taxon>Bacteria</taxon>
        <taxon>Pseudomonadati</taxon>
        <taxon>Bacteroidota</taxon>
        <taxon>Sphingobacteriia</taxon>
        <taxon>Sphingobacteriales</taxon>
        <taxon>Sphingobacteriaceae</taxon>
        <taxon>Arcticibacter</taxon>
    </lineage>
</organism>
<comment type="caution">
    <text evidence="4">The sequence shown here is derived from an EMBL/GenBank/DDBJ whole genome shotgun (WGS) entry which is preliminary data.</text>
</comment>
<evidence type="ECO:0000259" key="3">
    <source>
        <dbReference type="Pfam" id="PF13472"/>
    </source>
</evidence>
<dbReference type="OrthoDB" id="9807041at2"/>
<accession>A0A2T0U8N8</accession>
<dbReference type="RefSeq" id="WP_106291283.1">
    <property type="nucleotide sequence ID" value="NZ_PVTH01000002.1"/>
</dbReference>